<reference evidence="1" key="1">
    <citation type="submission" date="2023-02" db="EMBL/GenBank/DDBJ databases">
        <title>Colletotrichum kahawae CIFC_Que2 genome sequencing and assembly.</title>
        <authorList>
            <person name="Baroncelli R."/>
        </authorList>
    </citation>
    <scope>NUCLEOTIDE SEQUENCE</scope>
    <source>
        <strain evidence="1">CIFC_Que2</strain>
    </source>
</reference>
<dbReference type="AlphaFoldDB" id="A0AAD9YD81"/>
<evidence type="ECO:0000313" key="1">
    <source>
        <dbReference type="EMBL" id="KAK2760638.1"/>
    </source>
</evidence>
<organism evidence="1 2">
    <name type="scientific">Colletotrichum kahawae</name>
    <name type="common">Coffee berry disease fungus</name>
    <dbReference type="NCBI Taxonomy" id="34407"/>
    <lineage>
        <taxon>Eukaryota</taxon>
        <taxon>Fungi</taxon>
        <taxon>Dikarya</taxon>
        <taxon>Ascomycota</taxon>
        <taxon>Pezizomycotina</taxon>
        <taxon>Sordariomycetes</taxon>
        <taxon>Hypocreomycetidae</taxon>
        <taxon>Glomerellales</taxon>
        <taxon>Glomerellaceae</taxon>
        <taxon>Colletotrichum</taxon>
        <taxon>Colletotrichum gloeosporioides species complex</taxon>
    </lineage>
</organism>
<sequence length="251" mass="27714">MSTTKYQGLLTTVTANYRCLPYPAGDQPIVVIAHVEPTLSPQDDDQQCSSTLLNVQCTPSSSRSSRTLARAVPCSSTLPLRRKINSLQKYSASTQYSPSSAFPFELHPPSVLARTCNYYQHREADHRGRAKRHRQGTRHAAWRRNQETWQNGCHDPLSASHSGKHDEHWRRRMATSGLPATFVRPPLASLALATVQPNTTAQSLVPGPETFLLVVFQASHHAVRHTNKVDGMGALSVELDLNCDKPAAADD</sequence>
<accession>A0AAD9YD81</accession>
<keyword evidence="2" id="KW-1185">Reference proteome</keyword>
<comment type="caution">
    <text evidence="1">The sequence shown here is derived from an EMBL/GenBank/DDBJ whole genome shotgun (WGS) entry which is preliminary data.</text>
</comment>
<dbReference type="Proteomes" id="UP001281614">
    <property type="component" value="Unassembled WGS sequence"/>
</dbReference>
<evidence type="ECO:0000313" key="2">
    <source>
        <dbReference type="Proteomes" id="UP001281614"/>
    </source>
</evidence>
<protein>
    <submittedName>
        <fullName evidence="1">Uncharacterized protein</fullName>
    </submittedName>
</protein>
<proteinExistence type="predicted"/>
<gene>
    <name evidence="1" type="ORF">CKAH01_05324</name>
</gene>
<name>A0AAD9YD81_COLKA</name>
<dbReference type="EMBL" id="VYYT01000168">
    <property type="protein sequence ID" value="KAK2760638.1"/>
    <property type="molecule type" value="Genomic_DNA"/>
</dbReference>